<feature type="domain" description="DUF3741" evidence="2">
    <location>
        <begin position="266"/>
        <end position="282"/>
    </location>
</feature>
<feature type="compositionally biased region" description="Basic and acidic residues" evidence="1">
    <location>
        <begin position="34"/>
        <end position="47"/>
    </location>
</feature>
<dbReference type="KEGG" id="dzi:111300850"/>
<protein>
    <submittedName>
        <fullName evidence="4">Uncharacterized protein LOC111300850</fullName>
    </submittedName>
</protein>
<feature type="compositionally biased region" description="Basic and acidic residues" evidence="1">
    <location>
        <begin position="491"/>
        <end position="510"/>
    </location>
</feature>
<dbReference type="Proteomes" id="UP000515121">
    <property type="component" value="Unplaced"/>
</dbReference>
<feature type="compositionally biased region" description="Polar residues" evidence="1">
    <location>
        <begin position="158"/>
        <end position="167"/>
    </location>
</feature>
<feature type="compositionally biased region" description="Polar residues" evidence="1">
    <location>
        <begin position="458"/>
        <end position="469"/>
    </location>
</feature>
<keyword evidence="3" id="KW-1185">Reference proteome</keyword>
<gene>
    <name evidence="4" type="primary">LOC111300850</name>
</gene>
<feature type="compositionally biased region" description="Low complexity" evidence="1">
    <location>
        <begin position="227"/>
        <end position="240"/>
    </location>
</feature>
<evidence type="ECO:0000256" key="1">
    <source>
        <dbReference type="SAM" id="MobiDB-lite"/>
    </source>
</evidence>
<dbReference type="GeneID" id="111300850"/>
<name>A0A6P5ZH44_DURZI</name>
<feature type="compositionally biased region" description="Basic and acidic residues" evidence="1">
    <location>
        <begin position="470"/>
        <end position="483"/>
    </location>
</feature>
<feature type="compositionally biased region" description="Polar residues" evidence="1">
    <location>
        <begin position="418"/>
        <end position="432"/>
    </location>
</feature>
<evidence type="ECO:0000313" key="4">
    <source>
        <dbReference type="RefSeq" id="XP_022752188.1"/>
    </source>
</evidence>
<feature type="region of interest" description="Disordered" evidence="1">
    <location>
        <begin position="227"/>
        <end position="249"/>
    </location>
</feature>
<reference evidence="4" key="1">
    <citation type="submission" date="2025-08" db="UniProtKB">
        <authorList>
            <consortium name="RefSeq"/>
        </authorList>
    </citation>
    <scope>IDENTIFICATION</scope>
    <source>
        <tissue evidence="4">Fruit stalk</tissue>
    </source>
</reference>
<proteinExistence type="predicted"/>
<dbReference type="PANTHER" id="PTHR34282:SF2">
    <property type="entry name" value="DUF3741 DOMAIN-CONTAINING PROTEIN"/>
    <property type="match status" value="1"/>
</dbReference>
<dbReference type="AlphaFoldDB" id="A0A6P5ZH44"/>
<feature type="region of interest" description="Disordered" evidence="1">
    <location>
        <begin position="32"/>
        <end position="52"/>
    </location>
</feature>
<feature type="region of interest" description="Disordered" evidence="1">
    <location>
        <begin position="408"/>
        <end position="571"/>
    </location>
</feature>
<evidence type="ECO:0000313" key="3">
    <source>
        <dbReference type="Proteomes" id="UP000515121"/>
    </source>
</evidence>
<organism evidence="3 4">
    <name type="scientific">Durio zibethinus</name>
    <name type="common">Durian</name>
    <dbReference type="NCBI Taxonomy" id="66656"/>
    <lineage>
        <taxon>Eukaryota</taxon>
        <taxon>Viridiplantae</taxon>
        <taxon>Streptophyta</taxon>
        <taxon>Embryophyta</taxon>
        <taxon>Tracheophyta</taxon>
        <taxon>Spermatophyta</taxon>
        <taxon>Magnoliopsida</taxon>
        <taxon>eudicotyledons</taxon>
        <taxon>Gunneridae</taxon>
        <taxon>Pentapetalae</taxon>
        <taxon>rosids</taxon>
        <taxon>malvids</taxon>
        <taxon>Malvales</taxon>
        <taxon>Malvaceae</taxon>
        <taxon>Helicteroideae</taxon>
        <taxon>Durio</taxon>
    </lineage>
</organism>
<dbReference type="PANTHER" id="PTHR34282">
    <property type="entry name" value="OS01G0228800 PROTEIN-RELATED"/>
    <property type="match status" value="1"/>
</dbReference>
<feature type="compositionally biased region" description="Basic and acidic residues" evidence="1">
    <location>
        <begin position="433"/>
        <end position="451"/>
    </location>
</feature>
<accession>A0A6P5ZH44</accession>
<evidence type="ECO:0000259" key="2">
    <source>
        <dbReference type="Pfam" id="PF14383"/>
    </source>
</evidence>
<dbReference type="Pfam" id="PF14383">
    <property type="entry name" value="VARLMGL"/>
    <property type="match status" value="1"/>
</dbReference>
<sequence length="903" mass="101434">MPQDSLRSVVYRSFVTCDDRKGVVECGTIRRSKSGSEKMEHKNEGRKAQSRSNLYVGQMAEREETMSEGSIEELHSSSSCQLLEVSRGAHELNQVIDSWSKGLWYDGHSKDIAKDLLKGALDLQDSLHKLGKLQEASHYMARLKKKEKEKCDRMRNDQVVQRTNSSPVGERNHPMGIKNPRLSADGSSRDCIEELRKAIRDSLARQNLLPNQNAEEKRCCSRRYLDSASDIPSTSSSQSSTFQTENFPSLDSSISSAAVEKKASGPSLIAKLMGLEEMPSKSLQTNSQEELESKKTFSQQRPIFEIDVPKVRKSQFVLRKEDPERRALKDILESMHFKELQKSNSIKEIKPDSHQSRDFFSEQRLINDSPPIVLIKPRYDLHLRPKEKFVPVLQEEGTLNTETALKKVKTKEVPPSKTIDSNNRCLSLSQQDGAKDSQEKEARPVKKEAKIKQRLSTKMKSLGPVTQPSLKKEATGKKIDKIPKPAISSRKPVEKEVAKAKNLSRSKDQAKVNPPKSSKPENGTNVTKNKVSRQQSAIAKSNSNHKAETVVRGPSGQKRSPTKKEKEVSKATSAKITVSPFKFTFCCHNSKFQIRNTSILSSVQTEELECKGDIVFEEKRIDLTSETDIVLEEKRIDLASENDTVLAGKRIELASENDTVLAGKRIDLASENDTFWKGYSTETADQLPTKEGTEHTTIQIGDAFLVTTDDQNSRRSIGVVDDDPIIPIGTNSESFMRRTSLKDLLLSSPAFLNHAEELFHLHVNVPPTSQKFGISDFTDANTQLSLDCANEIVRRRSFPDSQMVHPPLLTLVGNAKSRISLDHLLKKTCNGVEDLRSYSELASENYPTDSLYAMLERDIKLSEVSSGIWDLGWRKGFSVDDTMQVVDDIEKQLLSWLIEEIFA</sequence>
<dbReference type="InterPro" id="IPR032795">
    <property type="entry name" value="DUF3741-assoc"/>
</dbReference>
<dbReference type="OrthoDB" id="1079501at2759"/>
<feature type="compositionally biased region" description="Polar residues" evidence="1">
    <location>
        <begin position="520"/>
        <end position="544"/>
    </location>
</feature>
<dbReference type="RefSeq" id="XP_022752188.1">
    <property type="nucleotide sequence ID" value="XM_022896453.1"/>
</dbReference>
<feature type="region of interest" description="Disordered" evidence="1">
    <location>
        <begin position="148"/>
        <end position="188"/>
    </location>
</feature>